<dbReference type="Pfam" id="PF02525">
    <property type="entry name" value="Flavodoxin_2"/>
    <property type="match status" value="1"/>
</dbReference>
<comment type="similarity">
    <text evidence="4">Belongs to the oxidoreductase MdaB family.</text>
</comment>
<dbReference type="Gene3D" id="3.40.50.360">
    <property type="match status" value="1"/>
</dbReference>
<evidence type="ECO:0000256" key="4">
    <source>
        <dbReference type="ARBA" id="ARBA00037981"/>
    </source>
</evidence>
<organism evidence="6 7">
    <name type="scientific">Sphingobacterium yanglingense</name>
    <dbReference type="NCBI Taxonomy" id="1437280"/>
    <lineage>
        <taxon>Bacteria</taxon>
        <taxon>Pseudomonadati</taxon>
        <taxon>Bacteroidota</taxon>
        <taxon>Sphingobacteriia</taxon>
        <taxon>Sphingobacteriales</taxon>
        <taxon>Sphingobacteriaceae</taxon>
        <taxon>Sphingobacterium</taxon>
    </lineage>
</organism>
<dbReference type="EMBL" id="SNYV01000011">
    <property type="protein sequence ID" value="TDQ79931.1"/>
    <property type="molecule type" value="Genomic_DNA"/>
</dbReference>
<reference evidence="6 7" key="1">
    <citation type="submission" date="2019-03" db="EMBL/GenBank/DDBJ databases">
        <title>Genomic Encyclopedia of Archaeal and Bacterial Type Strains, Phase II (KMG-II): from individual species to whole genera.</title>
        <authorList>
            <person name="Goeker M."/>
        </authorList>
    </citation>
    <scope>NUCLEOTIDE SEQUENCE [LARGE SCALE GENOMIC DNA]</scope>
    <source>
        <strain evidence="6 7">DSM 28353</strain>
    </source>
</reference>
<dbReference type="Proteomes" id="UP000295292">
    <property type="component" value="Unassembled WGS sequence"/>
</dbReference>
<evidence type="ECO:0000256" key="1">
    <source>
        <dbReference type="ARBA" id="ARBA00001974"/>
    </source>
</evidence>
<comment type="cofactor">
    <cofactor evidence="1">
        <name>FAD</name>
        <dbReference type="ChEBI" id="CHEBI:57692"/>
    </cofactor>
</comment>
<evidence type="ECO:0000256" key="2">
    <source>
        <dbReference type="ARBA" id="ARBA00022630"/>
    </source>
</evidence>
<dbReference type="OrthoDB" id="652200at2"/>
<feature type="domain" description="Flavodoxin-like fold" evidence="5">
    <location>
        <begin position="2"/>
        <end position="193"/>
    </location>
</feature>
<sequence>MKKIFIINGGQTFAHSGGLFNNTLTMWTQDTLQSLGHEVRITNINTPYIPEEEAENYKWADTIIYHTPIWWFQVPNGLKKYIDEVFTAGHNNGIYANDGRSRKNPEIDYGTGGLMHGKYYMVTSSWNAPKTAFTLPGEFFDEHTEDEGVLFGFHKMNQFIGLKKINGFHFHDLEKNCTAERLANYHSEYIEHLQNEFTDKKAYQTPLSRLQTTSN</sequence>
<keyword evidence="2" id="KW-0285">Flavoprotein</keyword>
<protein>
    <submittedName>
        <fullName evidence="6">Modulator of drug activity B</fullName>
    </submittedName>
</protein>
<dbReference type="InterPro" id="IPR052397">
    <property type="entry name" value="NADPH-QR_MdaB"/>
</dbReference>
<dbReference type="AlphaFoldDB" id="A0A4R6WP67"/>
<comment type="caution">
    <text evidence="6">The sequence shown here is derived from an EMBL/GenBank/DDBJ whole genome shotgun (WGS) entry which is preliminary data.</text>
</comment>
<evidence type="ECO:0000256" key="3">
    <source>
        <dbReference type="ARBA" id="ARBA00022827"/>
    </source>
</evidence>
<dbReference type="RefSeq" id="WP_133583688.1">
    <property type="nucleotide sequence ID" value="NZ_SNYV01000011.1"/>
</dbReference>
<name>A0A4R6WP67_9SPHI</name>
<evidence type="ECO:0000313" key="6">
    <source>
        <dbReference type="EMBL" id="TDQ79931.1"/>
    </source>
</evidence>
<dbReference type="PANTHER" id="PTHR46305">
    <property type="match status" value="1"/>
</dbReference>
<dbReference type="PANTHER" id="PTHR46305:SF3">
    <property type="entry name" value="NADPH:QUINONE OXIDOREDUCTASE MDAB"/>
    <property type="match status" value="1"/>
</dbReference>
<proteinExistence type="inferred from homology"/>
<evidence type="ECO:0000259" key="5">
    <source>
        <dbReference type="Pfam" id="PF02525"/>
    </source>
</evidence>
<accession>A0A4R6WP67</accession>
<keyword evidence="7" id="KW-1185">Reference proteome</keyword>
<dbReference type="InterPro" id="IPR003680">
    <property type="entry name" value="Flavodoxin_fold"/>
</dbReference>
<dbReference type="SUPFAM" id="SSF52218">
    <property type="entry name" value="Flavoproteins"/>
    <property type="match status" value="1"/>
</dbReference>
<keyword evidence="3" id="KW-0274">FAD</keyword>
<gene>
    <name evidence="6" type="ORF">CLV99_1385</name>
</gene>
<dbReference type="InterPro" id="IPR029039">
    <property type="entry name" value="Flavoprotein-like_sf"/>
</dbReference>
<evidence type="ECO:0000313" key="7">
    <source>
        <dbReference type="Proteomes" id="UP000295292"/>
    </source>
</evidence>